<dbReference type="Proteomes" id="UP000000323">
    <property type="component" value="Chromosome 1"/>
</dbReference>
<dbReference type="InterPro" id="IPR025306">
    <property type="entry name" value="Zn-bnd_dom_prob"/>
</dbReference>
<dbReference type="HOGENOM" id="CLU_115791_1_0_0"/>
<feature type="domain" description="Probable zinc-binding" evidence="1">
    <location>
        <begin position="4"/>
        <end position="50"/>
    </location>
</feature>
<dbReference type="AlphaFoldDB" id="D1CDS5"/>
<dbReference type="RefSeq" id="WP_012874116.1">
    <property type="nucleotide sequence ID" value="NC_013525.1"/>
</dbReference>
<dbReference type="Pfam" id="PF13451">
    <property type="entry name" value="zf_Tbcl"/>
    <property type="match status" value="1"/>
</dbReference>
<dbReference type="NCBIfam" id="TIGR04272">
    <property type="entry name" value="cxxc_cxxc_Mbark"/>
    <property type="match status" value="1"/>
</dbReference>
<dbReference type="STRING" id="525904.Tter_0159"/>
<evidence type="ECO:0000259" key="1">
    <source>
        <dbReference type="Pfam" id="PF13451"/>
    </source>
</evidence>
<dbReference type="eggNOG" id="COG1278">
    <property type="taxonomic scope" value="Bacteria"/>
</dbReference>
<sequence length="106" mass="11971">MVYADKTLTCKDCGATFVFTQGEQEFYASKGLMNEPSRCPDCRRARRAAQNGSSYSNSGPREMYEVTCDSCGRVARVPFQPKGNRPVYCSDCYRQQRESRSSGYGY</sequence>
<evidence type="ECO:0000313" key="3">
    <source>
        <dbReference type="EMBL" id="ACZ41081.1"/>
    </source>
</evidence>
<dbReference type="OrthoDB" id="5505402at2"/>
<name>D1CDS5_THET1</name>
<organism evidence="3 4">
    <name type="scientific">Thermobaculum terrenum (strain ATCC BAA-798 / CCMEE 7001 / YNP1)</name>
    <dbReference type="NCBI Taxonomy" id="525904"/>
    <lineage>
        <taxon>Bacteria</taxon>
        <taxon>Bacillati</taxon>
        <taxon>Chloroflexota</taxon>
        <taxon>Chloroflexia</taxon>
        <taxon>Candidatus Thermobaculales</taxon>
        <taxon>Candidatus Thermobaculaceae</taxon>
        <taxon>Thermobaculum</taxon>
    </lineage>
</organism>
<evidence type="ECO:0000313" key="4">
    <source>
        <dbReference type="Proteomes" id="UP000000323"/>
    </source>
</evidence>
<dbReference type="Pfam" id="PF23477">
    <property type="entry name" value="zf_Tbcl_2"/>
    <property type="match status" value="1"/>
</dbReference>
<evidence type="ECO:0000259" key="2">
    <source>
        <dbReference type="Pfam" id="PF23477"/>
    </source>
</evidence>
<accession>D1CDS5</accession>
<keyword evidence="4" id="KW-1185">Reference proteome</keyword>
<gene>
    <name evidence="3" type="ordered locus">Tter_0159</name>
</gene>
<reference evidence="4" key="1">
    <citation type="journal article" date="2010" name="Stand. Genomic Sci.">
        <title>Complete genome sequence of 'Thermobaculum terrenum' type strain (YNP1).</title>
        <authorList>
            <person name="Kiss H."/>
            <person name="Cleland D."/>
            <person name="Lapidus A."/>
            <person name="Lucas S."/>
            <person name="Glavina Del Rio T."/>
            <person name="Nolan M."/>
            <person name="Tice H."/>
            <person name="Han C."/>
            <person name="Goodwin L."/>
            <person name="Pitluck S."/>
            <person name="Liolios K."/>
            <person name="Ivanova N."/>
            <person name="Mavromatis K."/>
            <person name="Ovchinnikova G."/>
            <person name="Pati A."/>
            <person name="Chen A."/>
            <person name="Palaniappan K."/>
            <person name="Land M."/>
            <person name="Hauser L."/>
            <person name="Chang Y."/>
            <person name="Jeffries C."/>
            <person name="Lu M."/>
            <person name="Brettin T."/>
            <person name="Detter J."/>
            <person name="Goker M."/>
            <person name="Tindall B."/>
            <person name="Beck B."/>
            <person name="McDermott T."/>
            <person name="Woyke T."/>
            <person name="Bristow J."/>
            <person name="Eisen J."/>
            <person name="Markowitz V."/>
            <person name="Hugenholtz P."/>
            <person name="Kyrpides N."/>
            <person name="Klenk H."/>
            <person name="Cheng J."/>
        </authorList>
    </citation>
    <scope>NUCLEOTIDE SEQUENCE [LARGE SCALE GENOMIC DNA]</scope>
    <source>
        <strain evidence="4">ATCC BAA-798 / YNP1</strain>
    </source>
</reference>
<protein>
    <submittedName>
        <fullName evidence="3">Uncharacterized protein</fullName>
    </submittedName>
</protein>
<dbReference type="InterPro" id="IPR026363">
    <property type="entry name" value="CxxC-x17-CxxC_dom"/>
</dbReference>
<dbReference type="KEGG" id="ttr:Tter_0159"/>
<dbReference type="EMBL" id="CP001825">
    <property type="protein sequence ID" value="ACZ41081.1"/>
    <property type="molecule type" value="Genomic_DNA"/>
</dbReference>
<proteinExistence type="predicted"/>
<feature type="domain" description="CxxC-x17-CxxC" evidence="2">
    <location>
        <begin position="61"/>
        <end position="97"/>
    </location>
</feature>